<dbReference type="RefSeq" id="WP_229533529.1">
    <property type="nucleotide sequence ID" value="NZ_JAJHJB010000001.1"/>
</dbReference>
<feature type="transmembrane region" description="Helical" evidence="1">
    <location>
        <begin position="20"/>
        <end position="43"/>
    </location>
</feature>
<keyword evidence="1" id="KW-1133">Transmembrane helix</keyword>
<keyword evidence="1" id="KW-0472">Membrane</keyword>
<sequence length="230" mass="26765">MIQMYFSEKFDEENRTPLVYLIGYFGIFFILWTLSAFKVLPFLKIRYPEFYLFDVFKLLIWTLPVFAYLKYENADALTYLKLRTVTKTGAKWAILISLVFIAYQFIGKMVISEPIKFNIFFDANKWIKGVLLVGFTEEILFRGFLLQKILIYTKFGSANLITSLLFLLIHFPGWMALNALPEGAFLKIALFAFVFIFSIVQGYVLKKTESLWVCIAIHSINNFMSYSLGA</sequence>
<feature type="transmembrane region" description="Helical" evidence="1">
    <location>
        <begin position="50"/>
        <end position="69"/>
    </location>
</feature>
<keyword evidence="3" id="KW-0645">Protease</keyword>
<feature type="transmembrane region" description="Helical" evidence="1">
    <location>
        <begin position="184"/>
        <end position="204"/>
    </location>
</feature>
<name>A0ABS8HN06_9FIRM</name>
<dbReference type="PANTHER" id="PTHR43592">
    <property type="entry name" value="CAAX AMINO TERMINAL PROTEASE"/>
    <property type="match status" value="1"/>
</dbReference>
<dbReference type="PANTHER" id="PTHR43592:SF15">
    <property type="entry name" value="CAAX AMINO TERMINAL PROTEASE FAMILY PROTEIN"/>
    <property type="match status" value="1"/>
</dbReference>
<dbReference type="InterPro" id="IPR003675">
    <property type="entry name" value="Rce1/LyrA-like_dom"/>
</dbReference>
<dbReference type="Proteomes" id="UP001165492">
    <property type="component" value="Unassembled WGS sequence"/>
</dbReference>
<dbReference type="GO" id="GO:0008237">
    <property type="term" value="F:metallopeptidase activity"/>
    <property type="evidence" value="ECO:0007669"/>
    <property type="project" value="UniProtKB-KW"/>
</dbReference>
<evidence type="ECO:0000313" key="4">
    <source>
        <dbReference type="Proteomes" id="UP001165492"/>
    </source>
</evidence>
<feature type="transmembrane region" description="Helical" evidence="1">
    <location>
        <begin position="89"/>
        <end position="106"/>
    </location>
</feature>
<dbReference type="Pfam" id="PF02517">
    <property type="entry name" value="Rce1-like"/>
    <property type="match status" value="1"/>
</dbReference>
<organism evidence="3 4">
    <name type="scientific">Pelosinus baikalensis</name>
    <dbReference type="NCBI Taxonomy" id="2892015"/>
    <lineage>
        <taxon>Bacteria</taxon>
        <taxon>Bacillati</taxon>
        <taxon>Bacillota</taxon>
        <taxon>Negativicutes</taxon>
        <taxon>Selenomonadales</taxon>
        <taxon>Sporomusaceae</taxon>
        <taxon>Pelosinus</taxon>
    </lineage>
</organism>
<keyword evidence="4" id="KW-1185">Reference proteome</keyword>
<keyword evidence="1" id="KW-0812">Transmembrane</keyword>
<keyword evidence="3" id="KW-0378">Hydrolase</keyword>
<feature type="domain" description="CAAX prenyl protease 2/Lysostaphin resistance protein A-like" evidence="2">
    <location>
        <begin position="129"/>
        <end position="224"/>
    </location>
</feature>
<accession>A0ABS8HN06</accession>
<evidence type="ECO:0000313" key="3">
    <source>
        <dbReference type="EMBL" id="MCC5464006.1"/>
    </source>
</evidence>
<evidence type="ECO:0000259" key="2">
    <source>
        <dbReference type="Pfam" id="PF02517"/>
    </source>
</evidence>
<keyword evidence="3" id="KW-0482">Metalloprotease</keyword>
<protein>
    <submittedName>
        <fullName evidence="3">CPBP family intramembrane metalloprotease</fullName>
    </submittedName>
</protein>
<dbReference type="EMBL" id="JAJHJB010000001">
    <property type="protein sequence ID" value="MCC5464006.1"/>
    <property type="molecule type" value="Genomic_DNA"/>
</dbReference>
<proteinExistence type="predicted"/>
<gene>
    <name evidence="3" type="ORF">LMF89_01360</name>
</gene>
<comment type="caution">
    <text evidence="3">The sequence shown here is derived from an EMBL/GenBank/DDBJ whole genome shotgun (WGS) entry which is preliminary data.</text>
</comment>
<evidence type="ECO:0000256" key="1">
    <source>
        <dbReference type="SAM" id="Phobius"/>
    </source>
</evidence>
<feature type="transmembrane region" description="Helical" evidence="1">
    <location>
        <begin position="157"/>
        <end position="177"/>
    </location>
</feature>
<reference evidence="3" key="1">
    <citation type="submission" date="2021-11" db="EMBL/GenBank/DDBJ databases">
        <title>Description of a new species Pelosinus isolated from the bottom sediments of Lake Baikal.</title>
        <authorList>
            <person name="Zakharyuk A."/>
        </authorList>
    </citation>
    <scope>NUCLEOTIDE SEQUENCE</scope>
    <source>
        <strain evidence="3">Bkl1</strain>
    </source>
</reference>